<feature type="region of interest" description="Disordered" evidence="1">
    <location>
        <begin position="1"/>
        <end position="71"/>
    </location>
</feature>
<evidence type="ECO:0000313" key="3">
    <source>
        <dbReference type="Proteomes" id="UP001320245"/>
    </source>
</evidence>
<accession>A0AAN9UQ03</accession>
<feature type="compositionally biased region" description="Low complexity" evidence="1">
    <location>
        <begin position="32"/>
        <end position="42"/>
    </location>
</feature>
<comment type="caution">
    <text evidence="2">The sequence shown here is derived from an EMBL/GenBank/DDBJ whole genome shotgun (WGS) entry which is preliminary data.</text>
</comment>
<feature type="compositionally biased region" description="Acidic residues" evidence="1">
    <location>
        <begin position="160"/>
        <end position="174"/>
    </location>
</feature>
<dbReference type="GO" id="GO:0031145">
    <property type="term" value="P:anaphase-promoting complex-dependent catabolic process"/>
    <property type="evidence" value="ECO:0007669"/>
    <property type="project" value="InterPro"/>
</dbReference>
<sequence length="402" mass="44689">MPMLPDLTPRDSHSLWYTSRHAPSSLPHHLINPNDPSSSSPNDAHHQPNGERAHQQHHGQPSRDRRALVERTPLARLRLEEQLMERRRLNVTNFGSAWLKPPGVPKTLFQMREERREAVEHAEAVRREQQLVASMAEAETEGMTGEDGMDESMVGGGGGEEGEEVQDLDDDIPEAEGFGFDGDDSEDEDDDETVEEQEEEEEDTEDEDDEEASVTGTRNNAGVVQVSPAERRDMRDQVRGMRAEEVRVREVMARGPEGGLVVDDDTDGEDEEERAGMLEEDDLVHEFDQDNIPGDTIHGDSSIDMDMDADLDGGIPEGVDDGYEHTDSEAEISEDGTHDLSFAPPPSSRFRRSLPRSSMRGSVRDSVRGSMAQSELDISGLLSRDGSSFLEGSPHDMRRRGV</sequence>
<protein>
    <submittedName>
        <fullName evidence="2">Uncharacterized protein</fullName>
    </submittedName>
</protein>
<feature type="region of interest" description="Disordered" evidence="1">
    <location>
        <begin position="135"/>
        <end position="402"/>
    </location>
</feature>
<evidence type="ECO:0000313" key="2">
    <source>
        <dbReference type="EMBL" id="KAK7746918.1"/>
    </source>
</evidence>
<organism evidence="2 3">
    <name type="scientific">Cytospora paraplurivora</name>
    <dbReference type="NCBI Taxonomy" id="2898453"/>
    <lineage>
        <taxon>Eukaryota</taxon>
        <taxon>Fungi</taxon>
        <taxon>Dikarya</taxon>
        <taxon>Ascomycota</taxon>
        <taxon>Pezizomycotina</taxon>
        <taxon>Sordariomycetes</taxon>
        <taxon>Sordariomycetidae</taxon>
        <taxon>Diaporthales</taxon>
        <taxon>Cytosporaceae</taxon>
        <taxon>Cytospora</taxon>
    </lineage>
</organism>
<name>A0AAN9UQ03_9PEZI</name>
<keyword evidence="3" id="KW-1185">Reference proteome</keyword>
<reference evidence="2 3" key="1">
    <citation type="journal article" date="2023" name="PLoS ONE">
        <title>Cytospora paraplurivora sp. nov. isolated from orchards with fruit tree decline syndrome in Ontario, Canada.</title>
        <authorList>
            <person name="Ilyukhin E."/>
            <person name="Nguyen H.D.T."/>
            <person name="Castle A.J."/>
            <person name="Ellouze W."/>
        </authorList>
    </citation>
    <scope>NUCLEOTIDE SEQUENCE [LARGE SCALE GENOMIC DNA]</scope>
    <source>
        <strain evidence="2 3">FDS-564</strain>
    </source>
</reference>
<dbReference type="AlphaFoldDB" id="A0AAN9UQ03"/>
<dbReference type="EMBL" id="JAJSPL020000005">
    <property type="protein sequence ID" value="KAK7746918.1"/>
    <property type="molecule type" value="Genomic_DNA"/>
</dbReference>
<feature type="compositionally biased region" description="Acidic residues" evidence="1">
    <location>
        <begin position="262"/>
        <end position="283"/>
    </location>
</feature>
<dbReference type="InterPro" id="IPR008402">
    <property type="entry name" value="APC_su15/mnd2"/>
</dbReference>
<dbReference type="Proteomes" id="UP001320245">
    <property type="component" value="Unassembled WGS sequence"/>
</dbReference>
<feature type="compositionally biased region" description="Basic and acidic residues" evidence="1">
    <location>
        <begin position="43"/>
        <end position="54"/>
    </location>
</feature>
<proteinExistence type="predicted"/>
<gene>
    <name evidence="2" type="ORF">SLS53_002106</name>
</gene>
<feature type="compositionally biased region" description="Basic and acidic residues" evidence="1">
    <location>
        <begin position="229"/>
        <end position="252"/>
    </location>
</feature>
<feature type="compositionally biased region" description="Acidic residues" evidence="1">
    <location>
        <begin position="181"/>
        <end position="212"/>
    </location>
</feature>
<dbReference type="Pfam" id="PF05841">
    <property type="entry name" value="Apc15p"/>
    <property type="match status" value="1"/>
</dbReference>
<evidence type="ECO:0000256" key="1">
    <source>
        <dbReference type="SAM" id="MobiDB-lite"/>
    </source>
</evidence>
<dbReference type="GO" id="GO:0005680">
    <property type="term" value="C:anaphase-promoting complex"/>
    <property type="evidence" value="ECO:0007669"/>
    <property type="project" value="InterPro"/>
</dbReference>